<dbReference type="Proteomes" id="UP000606172">
    <property type="component" value="Unassembled WGS sequence"/>
</dbReference>
<accession>A0A919RM07</accession>
<evidence type="ECO:0000313" key="4">
    <source>
        <dbReference type="Proteomes" id="UP000606172"/>
    </source>
</evidence>
<feature type="transmembrane region" description="Helical" evidence="1">
    <location>
        <begin position="201"/>
        <end position="225"/>
    </location>
</feature>
<comment type="caution">
    <text evidence="3">The sequence shown here is derived from an EMBL/GenBank/DDBJ whole genome shotgun (WGS) entry which is preliminary data.</text>
</comment>
<evidence type="ECO:0000256" key="2">
    <source>
        <dbReference type="SAM" id="SignalP"/>
    </source>
</evidence>
<keyword evidence="1" id="KW-0812">Transmembrane</keyword>
<evidence type="ECO:0000313" key="3">
    <source>
        <dbReference type="EMBL" id="GII96262.1"/>
    </source>
</evidence>
<evidence type="ECO:0008006" key="5">
    <source>
        <dbReference type="Google" id="ProtNLM"/>
    </source>
</evidence>
<feature type="chain" id="PRO_5036895606" description="LPXTG-motif cell wall anchor domain-containing protein" evidence="2">
    <location>
        <begin position="29"/>
        <end position="237"/>
    </location>
</feature>
<dbReference type="EMBL" id="BOOW01000043">
    <property type="protein sequence ID" value="GII96262.1"/>
    <property type="molecule type" value="Genomic_DNA"/>
</dbReference>
<dbReference type="NCBIfam" id="NF040603">
    <property type="entry name" value="choice_anch_P"/>
    <property type="match status" value="1"/>
</dbReference>
<reference evidence="3" key="1">
    <citation type="submission" date="2021-01" db="EMBL/GenBank/DDBJ databases">
        <title>Whole genome shotgun sequence of Sinosporangium siamense NBRC 109515.</title>
        <authorList>
            <person name="Komaki H."/>
            <person name="Tamura T."/>
        </authorList>
    </citation>
    <scope>NUCLEOTIDE SEQUENCE</scope>
    <source>
        <strain evidence="3">NBRC 109515</strain>
    </source>
</reference>
<dbReference type="AlphaFoldDB" id="A0A919RM07"/>
<evidence type="ECO:0000256" key="1">
    <source>
        <dbReference type="SAM" id="Phobius"/>
    </source>
</evidence>
<keyword evidence="4" id="KW-1185">Reference proteome</keyword>
<protein>
    <recommendedName>
        <fullName evidence="5">LPXTG-motif cell wall anchor domain-containing protein</fullName>
    </recommendedName>
</protein>
<name>A0A919RM07_9ACTN</name>
<keyword evidence="1" id="KW-1133">Transmembrane helix</keyword>
<gene>
    <name evidence="3" type="ORF">Ssi02_64930</name>
</gene>
<keyword evidence="1" id="KW-0472">Membrane</keyword>
<keyword evidence="2" id="KW-0732">Signal</keyword>
<proteinExistence type="predicted"/>
<sequence>MTVSIKRGLAVAAMTGLSLLTAVTSSEAAKNNTTLHAYGISVGGSPGTPLANVNNPHASVASVNIPPVTTGVVTVSVTQTPAAGTESATAQTAGFGATVAGIALAIGAAEATCNASAAGNTGSTTLANVNIPGISVGSNPAANTTFNIPAGLPVLTVVFNQQIPNANGSLTVNAVHITTIVPGTDIIVSQAQCGPPDASPVIPLASGAGLYLGLGLAAAAGYGLVRMRRRNVGTAAI</sequence>
<organism evidence="3 4">
    <name type="scientific">Sinosporangium siamense</name>
    <dbReference type="NCBI Taxonomy" id="1367973"/>
    <lineage>
        <taxon>Bacteria</taxon>
        <taxon>Bacillati</taxon>
        <taxon>Actinomycetota</taxon>
        <taxon>Actinomycetes</taxon>
        <taxon>Streptosporangiales</taxon>
        <taxon>Streptosporangiaceae</taxon>
        <taxon>Sinosporangium</taxon>
    </lineage>
</organism>
<feature type="signal peptide" evidence="2">
    <location>
        <begin position="1"/>
        <end position="28"/>
    </location>
</feature>